<comment type="caution">
    <text evidence="9">The sequence shown here is derived from an EMBL/GenBank/DDBJ whole genome shotgun (WGS) entry which is preliminary data.</text>
</comment>
<sequence length="155" mass="15566">MKSVKMMKKQAQAGFTLIELMIVVAIIGILAAVAIPAYSDYTVKAKMANAQGAIDSIKTAVALCAQEGGGDLTGCNAGAKGVPTFTPTKEVSGATVTDGVIVETFAAGVGKDIDGKTATFTPTIAAGAANVTWNVTTTVTNTAASQALTKNNVAP</sequence>
<dbReference type="RefSeq" id="WP_152808791.1">
    <property type="nucleotide sequence ID" value="NZ_WHUF01000008.1"/>
</dbReference>
<comment type="subcellular location">
    <subcellularLocation>
        <location evidence="1">Membrane</location>
        <topology evidence="1">Single-pass membrane protein</topology>
    </subcellularLocation>
</comment>
<keyword evidence="7" id="KW-0281">Fimbrium</keyword>
<gene>
    <name evidence="9" type="ORF">GEV01_26675</name>
</gene>
<keyword evidence="3" id="KW-0488">Methylation</keyword>
<dbReference type="NCBIfam" id="TIGR02532">
    <property type="entry name" value="IV_pilin_GFxxxE"/>
    <property type="match status" value="1"/>
</dbReference>
<dbReference type="Gene3D" id="3.30.700.10">
    <property type="entry name" value="Glycoprotein, Type 4 Pilin"/>
    <property type="match status" value="1"/>
</dbReference>
<dbReference type="PRINTS" id="PR00885">
    <property type="entry name" value="BCTERIALGSPH"/>
</dbReference>
<dbReference type="InterPro" id="IPR002416">
    <property type="entry name" value="T2SS_protein-GspH"/>
</dbReference>
<evidence type="ECO:0000313" key="10">
    <source>
        <dbReference type="Proteomes" id="UP000444318"/>
    </source>
</evidence>
<organism evidence="9 10">
    <name type="scientific">Rugamonas rivuli</name>
    <dbReference type="NCBI Taxonomy" id="2743358"/>
    <lineage>
        <taxon>Bacteria</taxon>
        <taxon>Pseudomonadati</taxon>
        <taxon>Pseudomonadota</taxon>
        <taxon>Betaproteobacteria</taxon>
        <taxon>Burkholderiales</taxon>
        <taxon>Oxalobacteraceae</taxon>
        <taxon>Telluria group</taxon>
        <taxon>Rugamonas</taxon>
    </lineage>
</organism>
<dbReference type="EMBL" id="WHUF01000008">
    <property type="protein sequence ID" value="MQA23111.1"/>
    <property type="molecule type" value="Genomic_DNA"/>
</dbReference>
<evidence type="ECO:0000256" key="4">
    <source>
        <dbReference type="ARBA" id="ARBA00022692"/>
    </source>
</evidence>
<dbReference type="GO" id="GO:0015627">
    <property type="term" value="C:type II protein secretion system complex"/>
    <property type="evidence" value="ECO:0007669"/>
    <property type="project" value="InterPro"/>
</dbReference>
<evidence type="ECO:0000313" key="9">
    <source>
        <dbReference type="EMBL" id="MQA23111.1"/>
    </source>
</evidence>
<proteinExistence type="inferred from homology"/>
<evidence type="ECO:0000256" key="8">
    <source>
        <dbReference type="SAM" id="Phobius"/>
    </source>
</evidence>
<dbReference type="GO" id="GO:0007155">
    <property type="term" value="P:cell adhesion"/>
    <property type="evidence" value="ECO:0007669"/>
    <property type="project" value="InterPro"/>
</dbReference>
<dbReference type="PROSITE" id="PS00409">
    <property type="entry name" value="PROKAR_NTER_METHYL"/>
    <property type="match status" value="1"/>
</dbReference>
<accession>A0A843SM08</accession>
<dbReference type="AlphaFoldDB" id="A0A843SM08"/>
<dbReference type="GO" id="GO:0016020">
    <property type="term" value="C:membrane"/>
    <property type="evidence" value="ECO:0007669"/>
    <property type="project" value="UniProtKB-SubCell"/>
</dbReference>
<keyword evidence="4 8" id="KW-0812">Transmembrane</keyword>
<dbReference type="Proteomes" id="UP000444318">
    <property type="component" value="Unassembled WGS sequence"/>
</dbReference>
<dbReference type="Pfam" id="PF00114">
    <property type="entry name" value="Pilin"/>
    <property type="match status" value="1"/>
</dbReference>
<dbReference type="GO" id="GO:0015628">
    <property type="term" value="P:protein secretion by the type II secretion system"/>
    <property type="evidence" value="ECO:0007669"/>
    <property type="project" value="InterPro"/>
</dbReference>
<dbReference type="Pfam" id="PF07963">
    <property type="entry name" value="N_methyl"/>
    <property type="match status" value="1"/>
</dbReference>
<dbReference type="GO" id="GO:0043107">
    <property type="term" value="P:type IV pilus-dependent motility"/>
    <property type="evidence" value="ECO:0007669"/>
    <property type="project" value="TreeGrafter"/>
</dbReference>
<evidence type="ECO:0000256" key="7">
    <source>
        <dbReference type="RuleBase" id="RU000389"/>
    </source>
</evidence>
<protein>
    <submittedName>
        <fullName evidence="9">Prepilin-type N-terminal cleavage/methylation domain-containing protein</fullName>
    </submittedName>
</protein>
<evidence type="ECO:0000256" key="6">
    <source>
        <dbReference type="ARBA" id="ARBA00023136"/>
    </source>
</evidence>
<evidence type="ECO:0000256" key="1">
    <source>
        <dbReference type="ARBA" id="ARBA00004167"/>
    </source>
</evidence>
<feature type="transmembrane region" description="Helical" evidence="8">
    <location>
        <begin position="12"/>
        <end position="38"/>
    </location>
</feature>
<keyword evidence="10" id="KW-1185">Reference proteome</keyword>
<dbReference type="InterPro" id="IPR001082">
    <property type="entry name" value="Pilin"/>
</dbReference>
<dbReference type="InterPro" id="IPR012902">
    <property type="entry name" value="N_methyl_site"/>
</dbReference>
<keyword evidence="6 8" id="KW-0472">Membrane</keyword>
<reference evidence="9 10" key="1">
    <citation type="submission" date="2019-10" db="EMBL/GenBank/DDBJ databases">
        <title>Two novel species isolated from a subtropical stream in China.</title>
        <authorList>
            <person name="Lu H."/>
        </authorList>
    </citation>
    <scope>NUCLEOTIDE SEQUENCE [LARGE SCALE GENOMIC DNA]</scope>
    <source>
        <strain evidence="9 10">FT103W</strain>
    </source>
</reference>
<comment type="similarity">
    <text evidence="2 7">Belongs to the N-Me-Phe pilin family.</text>
</comment>
<dbReference type="SUPFAM" id="SSF54523">
    <property type="entry name" value="Pili subunits"/>
    <property type="match status" value="1"/>
</dbReference>
<dbReference type="GO" id="GO:0044096">
    <property type="term" value="C:type IV pilus"/>
    <property type="evidence" value="ECO:0007669"/>
    <property type="project" value="TreeGrafter"/>
</dbReference>
<evidence type="ECO:0000256" key="3">
    <source>
        <dbReference type="ARBA" id="ARBA00022481"/>
    </source>
</evidence>
<evidence type="ECO:0000256" key="2">
    <source>
        <dbReference type="ARBA" id="ARBA00005233"/>
    </source>
</evidence>
<dbReference type="PANTHER" id="PTHR30093">
    <property type="entry name" value="GENERAL SECRETION PATHWAY PROTEIN G"/>
    <property type="match status" value="1"/>
</dbReference>
<name>A0A843SM08_9BURK</name>
<evidence type="ECO:0000256" key="5">
    <source>
        <dbReference type="ARBA" id="ARBA00022989"/>
    </source>
</evidence>
<dbReference type="InterPro" id="IPR045584">
    <property type="entry name" value="Pilin-like"/>
</dbReference>
<dbReference type="PANTHER" id="PTHR30093:SF34">
    <property type="entry name" value="PREPILIN PEPTIDASE-DEPENDENT PROTEIN D"/>
    <property type="match status" value="1"/>
</dbReference>
<keyword evidence="5 8" id="KW-1133">Transmembrane helix</keyword>